<keyword evidence="1" id="KW-1133">Transmembrane helix</keyword>
<keyword evidence="1" id="KW-0812">Transmembrane</keyword>
<feature type="transmembrane region" description="Helical" evidence="1">
    <location>
        <begin position="5"/>
        <end position="23"/>
    </location>
</feature>
<proteinExistence type="predicted"/>
<dbReference type="RefSeq" id="WP_119330352.1">
    <property type="nucleotide sequence ID" value="NZ_JBHSJH010000001.1"/>
</dbReference>
<evidence type="ECO:0000313" key="2">
    <source>
        <dbReference type="EMBL" id="MFC4891927.1"/>
    </source>
</evidence>
<gene>
    <name evidence="2" type="ORF">ACFPDQ_02560</name>
</gene>
<evidence type="ECO:0000256" key="1">
    <source>
        <dbReference type="SAM" id="Phobius"/>
    </source>
</evidence>
<accession>A0ABV9TA45</accession>
<comment type="caution">
    <text evidence="2">The sequence shown here is derived from an EMBL/GenBank/DDBJ whole genome shotgun (WGS) entry which is preliminary data.</text>
</comment>
<keyword evidence="1" id="KW-0472">Membrane</keyword>
<organism evidence="2 3">
    <name type="scientific">Pseudofrancisella aestuarii</name>
    <dbReference type="NCBI Taxonomy" id="2670347"/>
    <lineage>
        <taxon>Bacteria</taxon>
        <taxon>Pseudomonadati</taxon>
        <taxon>Pseudomonadota</taxon>
        <taxon>Gammaproteobacteria</taxon>
        <taxon>Thiotrichales</taxon>
        <taxon>Francisellaceae</taxon>
        <taxon>Pseudofrancisella</taxon>
    </lineage>
</organism>
<keyword evidence="3" id="KW-1185">Reference proteome</keyword>
<dbReference type="EMBL" id="JBHSJH010000001">
    <property type="protein sequence ID" value="MFC4891927.1"/>
    <property type="molecule type" value="Genomic_DNA"/>
</dbReference>
<name>A0ABV9TA45_9GAMM</name>
<protein>
    <recommendedName>
        <fullName evidence="4">DUF3160 domain-containing protein</fullName>
    </recommendedName>
</protein>
<sequence length="431" mass="50689">MERKIYVSIVIVVIAIIGMVYYTSYQNQQLDKQAVRAVYPVDKQAIYNGLLLANTKGDPSRYNTYLYFPNENQLLDNIPQCVEPTKAQAEEFLRAYSKVYTYILNQNLIKSNNPQEIGEYTKQVLDFIYNYQSFEYFRDLYAVQVVRDFFNAGKSINGTTEAEYQTYYLDNNVDTPIEITGVTPEQIANTVFTQSEQKELAKAESQLLTQVSENCVQAGYSTDFYSIWWAGLPSQGLLGVTSQVDMMYDIFFKSYYMLIGYQKLNKLPANTNVWQVMSKHINFVKEVMQQTLDDMETNQLILNTLTAEMLQDDFKNQNYSLPLRVTLFMKFINQTKYKHNYVDIYKKLSDKFVNEDYFIFQSFISWGQNGKLTESNFTMRCNSIRKMIMKNYYFDKYEYSGLVYSFVLSSCDKKQYKQEYLKQKKLYESLM</sequence>
<evidence type="ECO:0008006" key="4">
    <source>
        <dbReference type="Google" id="ProtNLM"/>
    </source>
</evidence>
<reference evidence="3" key="1">
    <citation type="journal article" date="2019" name="Int. J. Syst. Evol. Microbiol.">
        <title>The Global Catalogue of Microorganisms (GCM) 10K type strain sequencing project: providing services to taxonomists for standard genome sequencing and annotation.</title>
        <authorList>
            <consortium name="The Broad Institute Genomics Platform"/>
            <consortium name="The Broad Institute Genome Sequencing Center for Infectious Disease"/>
            <person name="Wu L."/>
            <person name="Ma J."/>
        </authorList>
    </citation>
    <scope>NUCLEOTIDE SEQUENCE [LARGE SCALE GENOMIC DNA]</scope>
    <source>
        <strain evidence="3">CGMCC 1.13718</strain>
    </source>
</reference>
<evidence type="ECO:0000313" key="3">
    <source>
        <dbReference type="Proteomes" id="UP001595926"/>
    </source>
</evidence>
<dbReference type="Proteomes" id="UP001595926">
    <property type="component" value="Unassembled WGS sequence"/>
</dbReference>